<evidence type="ECO:0000256" key="1">
    <source>
        <dbReference type="SAM" id="MobiDB-lite"/>
    </source>
</evidence>
<reference evidence="2" key="1">
    <citation type="submission" date="2021-02" db="EMBL/GenBank/DDBJ databases">
        <authorList>
            <person name="Nowell W R."/>
        </authorList>
    </citation>
    <scope>NUCLEOTIDE SEQUENCE</scope>
</reference>
<evidence type="ECO:0000313" key="3">
    <source>
        <dbReference type="Proteomes" id="UP000663844"/>
    </source>
</evidence>
<feature type="non-terminal residue" evidence="2">
    <location>
        <position position="52"/>
    </location>
</feature>
<organism evidence="2 3">
    <name type="scientific">Adineta steineri</name>
    <dbReference type="NCBI Taxonomy" id="433720"/>
    <lineage>
        <taxon>Eukaryota</taxon>
        <taxon>Metazoa</taxon>
        <taxon>Spiralia</taxon>
        <taxon>Gnathifera</taxon>
        <taxon>Rotifera</taxon>
        <taxon>Eurotatoria</taxon>
        <taxon>Bdelloidea</taxon>
        <taxon>Adinetida</taxon>
        <taxon>Adinetidae</taxon>
        <taxon>Adineta</taxon>
    </lineage>
</organism>
<dbReference type="Gene3D" id="1.20.1310.10">
    <property type="entry name" value="Cullin Repeats"/>
    <property type="match status" value="1"/>
</dbReference>
<feature type="non-terminal residue" evidence="2">
    <location>
        <position position="1"/>
    </location>
</feature>
<dbReference type="AlphaFoldDB" id="A0A820ILS8"/>
<protein>
    <submittedName>
        <fullName evidence="2">Uncharacterized protein</fullName>
    </submittedName>
</protein>
<sequence>TNTHAQSFQKAPPRTGGNNRQNNVQDGAKIVGGELYTKLRNHLKAYLEKICE</sequence>
<gene>
    <name evidence="2" type="ORF">OXD698_LOCUS46638</name>
</gene>
<accession>A0A820ILS8</accession>
<dbReference type="EMBL" id="CAJOAZ010017029">
    <property type="protein sequence ID" value="CAF4311102.1"/>
    <property type="molecule type" value="Genomic_DNA"/>
</dbReference>
<evidence type="ECO:0000313" key="2">
    <source>
        <dbReference type="EMBL" id="CAF4311102.1"/>
    </source>
</evidence>
<comment type="caution">
    <text evidence="2">The sequence shown here is derived from an EMBL/GenBank/DDBJ whole genome shotgun (WGS) entry which is preliminary data.</text>
</comment>
<feature type="compositionally biased region" description="Polar residues" evidence="1">
    <location>
        <begin position="16"/>
        <end position="25"/>
    </location>
</feature>
<dbReference type="Proteomes" id="UP000663844">
    <property type="component" value="Unassembled WGS sequence"/>
</dbReference>
<proteinExistence type="predicted"/>
<name>A0A820ILS8_9BILA</name>
<feature type="region of interest" description="Disordered" evidence="1">
    <location>
        <begin position="1"/>
        <end position="25"/>
    </location>
</feature>